<sequence>MLVYACESLYSPRFAPPQQCLCTLVSHCIHDFHLTAMLVYAGESLYSRFARPRQCWCTLVSHCIHCDLHDYGNAGVRW</sequence>
<dbReference type="EMBL" id="JAIWYP010000012">
    <property type="protein sequence ID" value="KAH3726851.1"/>
    <property type="molecule type" value="Genomic_DNA"/>
</dbReference>
<reference evidence="1" key="2">
    <citation type="submission" date="2020-11" db="EMBL/GenBank/DDBJ databases">
        <authorList>
            <person name="McCartney M.A."/>
            <person name="Auch B."/>
            <person name="Kono T."/>
            <person name="Mallez S."/>
            <person name="Becker A."/>
            <person name="Gohl D.M."/>
            <person name="Silverstein K.A.T."/>
            <person name="Koren S."/>
            <person name="Bechman K.B."/>
            <person name="Herman A."/>
            <person name="Abrahante J.E."/>
            <person name="Garbe J."/>
        </authorList>
    </citation>
    <scope>NUCLEOTIDE SEQUENCE</scope>
    <source>
        <strain evidence="1">Duluth1</strain>
        <tissue evidence="1">Whole animal</tissue>
    </source>
</reference>
<evidence type="ECO:0000313" key="1">
    <source>
        <dbReference type="EMBL" id="KAH3726851.1"/>
    </source>
</evidence>
<comment type="caution">
    <text evidence="1">The sequence shown here is derived from an EMBL/GenBank/DDBJ whole genome shotgun (WGS) entry which is preliminary data.</text>
</comment>
<dbReference type="AlphaFoldDB" id="A0A9D4HQ24"/>
<reference evidence="1" key="1">
    <citation type="journal article" date="2019" name="bioRxiv">
        <title>The Genome of the Zebra Mussel, Dreissena polymorpha: A Resource for Invasive Species Research.</title>
        <authorList>
            <person name="McCartney M.A."/>
            <person name="Auch B."/>
            <person name="Kono T."/>
            <person name="Mallez S."/>
            <person name="Zhang Y."/>
            <person name="Obille A."/>
            <person name="Becker A."/>
            <person name="Abrahante J.E."/>
            <person name="Garbe J."/>
            <person name="Badalamenti J.P."/>
            <person name="Herman A."/>
            <person name="Mangelson H."/>
            <person name="Liachko I."/>
            <person name="Sullivan S."/>
            <person name="Sone E.D."/>
            <person name="Koren S."/>
            <person name="Silverstein K.A.T."/>
            <person name="Beckman K.B."/>
            <person name="Gohl D.M."/>
        </authorList>
    </citation>
    <scope>NUCLEOTIDE SEQUENCE</scope>
    <source>
        <strain evidence="1">Duluth1</strain>
        <tissue evidence="1">Whole animal</tissue>
    </source>
</reference>
<keyword evidence="2" id="KW-1185">Reference proteome</keyword>
<dbReference type="Proteomes" id="UP000828390">
    <property type="component" value="Unassembled WGS sequence"/>
</dbReference>
<protein>
    <submittedName>
        <fullName evidence="1">Uncharacterized protein</fullName>
    </submittedName>
</protein>
<proteinExistence type="predicted"/>
<organism evidence="1 2">
    <name type="scientific">Dreissena polymorpha</name>
    <name type="common">Zebra mussel</name>
    <name type="synonym">Mytilus polymorpha</name>
    <dbReference type="NCBI Taxonomy" id="45954"/>
    <lineage>
        <taxon>Eukaryota</taxon>
        <taxon>Metazoa</taxon>
        <taxon>Spiralia</taxon>
        <taxon>Lophotrochozoa</taxon>
        <taxon>Mollusca</taxon>
        <taxon>Bivalvia</taxon>
        <taxon>Autobranchia</taxon>
        <taxon>Heteroconchia</taxon>
        <taxon>Euheterodonta</taxon>
        <taxon>Imparidentia</taxon>
        <taxon>Neoheterodontei</taxon>
        <taxon>Myida</taxon>
        <taxon>Dreissenoidea</taxon>
        <taxon>Dreissenidae</taxon>
        <taxon>Dreissena</taxon>
    </lineage>
</organism>
<name>A0A9D4HQ24_DREPO</name>
<evidence type="ECO:0000313" key="2">
    <source>
        <dbReference type="Proteomes" id="UP000828390"/>
    </source>
</evidence>
<gene>
    <name evidence="1" type="ORF">DPMN_052723</name>
</gene>
<accession>A0A9D4HQ24</accession>